<protein>
    <submittedName>
        <fullName evidence="2">Uncharacterized protein</fullName>
    </submittedName>
</protein>
<dbReference type="InterPro" id="IPR012881">
    <property type="entry name" value="DUF1685"/>
</dbReference>
<dbReference type="AlphaFoldDB" id="A0A833VC33"/>
<dbReference type="Pfam" id="PF07939">
    <property type="entry name" value="DUF1685"/>
    <property type="match status" value="1"/>
</dbReference>
<dbReference type="Proteomes" id="UP000623129">
    <property type="component" value="Unassembled WGS sequence"/>
</dbReference>
<accession>A0A833VC33</accession>
<dbReference type="PANTHER" id="PTHR33785:SF13">
    <property type="entry name" value="OS06G0550800 PROTEIN"/>
    <property type="match status" value="1"/>
</dbReference>
<organism evidence="2 3">
    <name type="scientific">Carex littledalei</name>
    <dbReference type="NCBI Taxonomy" id="544730"/>
    <lineage>
        <taxon>Eukaryota</taxon>
        <taxon>Viridiplantae</taxon>
        <taxon>Streptophyta</taxon>
        <taxon>Embryophyta</taxon>
        <taxon>Tracheophyta</taxon>
        <taxon>Spermatophyta</taxon>
        <taxon>Magnoliopsida</taxon>
        <taxon>Liliopsida</taxon>
        <taxon>Poales</taxon>
        <taxon>Cyperaceae</taxon>
        <taxon>Cyperoideae</taxon>
        <taxon>Cariceae</taxon>
        <taxon>Carex</taxon>
        <taxon>Carex subgen. Euthyceras</taxon>
    </lineage>
</organism>
<sequence>MEEGEEKVAPAITRNRFDEILTLLDLYWFHHLILLSTPPPTPPPALSGLHAEPQPLSSPIRHRRTRSNESISTFFPRPVKPPRLQTIPSGKVSLNTIESSQLHLADMDTINRERPPKNRHRRSMSELELEELKGLMDLGFNFSDTEVERDPKIADIVPGLRKRRSEGEVKVARGPYLSEAWRFIDGEERRRVLRDWSVLTNGDEKHVKEQLRRWAHVVASTVR</sequence>
<dbReference type="EMBL" id="SWLB01000010">
    <property type="protein sequence ID" value="KAF3333326.1"/>
    <property type="molecule type" value="Genomic_DNA"/>
</dbReference>
<proteinExistence type="predicted"/>
<evidence type="ECO:0000313" key="2">
    <source>
        <dbReference type="EMBL" id="KAF3333326.1"/>
    </source>
</evidence>
<keyword evidence="3" id="KW-1185">Reference proteome</keyword>
<dbReference type="OrthoDB" id="1911878at2759"/>
<feature type="region of interest" description="Disordered" evidence="1">
    <location>
        <begin position="43"/>
        <end position="88"/>
    </location>
</feature>
<evidence type="ECO:0000256" key="1">
    <source>
        <dbReference type="SAM" id="MobiDB-lite"/>
    </source>
</evidence>
<dbReference type="PANTHER" id="PTHR33785">
    <property type="entry name" value="OS06G0550800 PROTEIN"/>
    <property type="match status" value="1"/>
</dbReference>
<evidence type="ECO:0000313" key="3">
    <source>
        <dbReference type="Proteomes" id="UP000623129"/>
    </source>
</evidence>
<reference evidence="2" key="1">
    <citation type="submission" date="2020-01" db="EMBL/GenBank/DDBJ databases">
        <title>Genome sequence of Kobresia littledalei, the first chromosome-level genome in the family Cyperaceae.</title>
        <authorList>
            <person name="Qu G."/>
        </authorList>
    </citation>
    <scope>NUCLEOTIDE SEQUENCE</scope>
    <source>
        <strain evidence="2">C.B.Clarke</strain>
        <tissue evidence="2">Leaf</tissue>
    </source>
</reference>
<gene>
    <name evidence="2" type="ORF">FCM35_KLT01017</name>
</gene>
<name>A0A833VC33_9POAL</name>
<comment type="caution">
    <text evidence="2">The sequence shown here is derived from an EMBL/GenBank/DDBJ whole genome shotgun (WGS) entry which is preliminary data.</text>
</comment>